<evidence type="ECO:0000313" key="2">
    <source>
        <dbReference type="EMBL" id="KAK1876879.1"/>
    </source>
</evidence>
<dbReference type="AlphaFoldDB" id="A0AAD9B680"/>
<protein>
    <submittedName>
        <fullName evidence="2">Ileal sodium/bile acid cotransporter</fullName>
    </submittedName>
</protein>
<feature type="non-terminal residue" evidence="2">
    <location>
        <position position="1"/>
    </location>
</feature>
<feature type="compositionally biased region" description="Basic and acidic residues" evidence="1">
    <location>
        <begin position="81"/>
        <end position="97"/>
    </location>
</feature>
<feature type="compositionally biased region" description="Basic and acidic residues" evidence="1">
    <location>
        <begin position="50"/>
        <end position="63"/>
    </location>
</feature>
<keyword evidence="3" id="KW-1185">Reference proteome</keyword>
<organism evidence="2 3">
    <name type="scientific">Dissostichus eleginoides</name>
    <name type="common">Patagonian toothfish</name>
    <name type="synonym">Dissostichus amissus</name>
    <dbReference type="NCBI Taxonomy" id="100907"/>
    <lineage>
        <taxon>Eukaryota</taxon>
        <taxon>Metazoa</taxon>
        <taxon>Chordata</taxon>
        <taxon>Craniata</taxon>
        <taxon>Vertebrata</taxon>
        <taxon>Euteleostomi</taxon>
        <taxon>Actinopterygii</taxon>
        <taxon>Neopterygii</taxon>
        <taxon>Teleostei</taxon>
        <taxon>Neoteleostei</taxon>
        <taxon>Acanthomorphata</taxon>
        <taxon>Eupercaria</taxon>
        <taxon>Perciformes</taxon>
        <taxon>Notothenioidei</taxon>
        <taxon>Nototheniidae</taxon>
        <taxon>Dissostichus</taxon>
    </lineage>
</organism>
<proteinExistence type="predicted"/>
<reference evidence="2" key="1">
    <citation type="submission" date="2023-04" db="EMBL/GenBank/DDBJ databases">
        <title>Chromosome-level genome of Chaenocephalus aceratus.</title>
        <authorList>
            <person name="Park H."/>
        </authorList>
    </citation>
    <scope>NUCLEOTIDE SEQUENCE</scope>
    <source>
        <strain evidence="2">DE</strain>
        <tissue evidence="2">Muscle</tissue>
    </source>
</reference>
<evidence type="ECO:0000313" key="3">
    <source>
        <dbReference type="Proteomes" id="UP001228049"/>
    </source>
</evidence>
<accession>A0AAD9B680</accession>
<name>A0AAD9B680_DISEL</name>
<dbReference type="Proteomes" id="UP001228049">
    <property type="component" value="Unassembled WGS sequence"/>
</dbReference>
<dbReference type="EMBL" id="JASDAP010000028">
    <property type="protein sequence ID" value="KAK1876879.1"/>
    <property type="molecule type" value="Genomic_DNA"/>
</dbReference>
<sequence length="113" mass="12966">TEVIKVLCFPKQKRWEALHLLSHILKRETVAKKPGMKGKSKRALVMSCVRRKETASPDRRPPRTDTLYMCHSRGPVTLRQQSREDEIRRRNSGEESNKGATPDNAVSVFITTH</sequence>
<comment type="caution">
    <text evidence="2">The sequence shown here is derived from an EMBL/GenBank/DDBJ whole genome shotgun (WGS) entry which is preliminary data.</text>
</comment>
<gene>
    <name evidence="2" type="ORF">KUDE01_002200</name>
</gene>
<feature type="region of interest" description="Disordered" evidence="1">
    <location>
        <begin position="49"/>
        <end position="113"/>
    </location>
</feature>
<evidence type="ECO:0000256" key="1">
    <source>
        <dbReference type="SAM" id="MobiDB-lite"/>
    </source>
</evidence>